<evidence type="ECO:0000313" key="1">
    <source>
        <dbReference type="EMBL" id="MFC4197466.1"/>
    </source>
</evidence>
<dbReference type="RefSeq" id="WP_378960983.1">
    <property type="nucleotide sequence ID" value="NZ_JBHRXC010000016.1"/>
</dbReference>
<dbReference type="Proteomes" id="UP001595792">
    <property type="component" value="Unassembled WGS sequence"/>
</dbReference>
<name>A0ABV8NM48_9SPHI</name>
<dbReference type="EMBL" id="JBHSBY010000118">
    <property type="protein sequence ID" value="MFC4197466.1"/>
    <property type="molecule type" value="Genomic_DNA"/>
</dbReference>
<sequence>MEIVDGELFLVAVFIDVIMELKKRTQMLNTFMSKALQLRGFGDMDAYRLVSDFGKINPQIDGDQVMMIISDLSSPHTYNQGKQRFIRGIRELQDSIHQEGF</sequence>
<keyword evidence="2" id="KW-1185">Reference proteome</keyword>
<gene>
    <name evidence="1" type="ORF">ACFOUY_12240</name>
</gene>
<protein>
    <submittedName>
        <fullName evidence="1">Uncharacterized protein</fullName>
    </submittedName>
</protein>
<organism evidence="1 2">
    <name type="scientific">Pedobacter jamesrossensis</name>
    <dbReference type="NCBI Taxonomy" id="1908238"/>
    <lineage>
        <taxon>Bacteria</taxon>
        <taxon>Pseudomonadati</taxon>
        <taxon>Bacteroidota</taxon>
        <taxon>Sphingobacteriia</taxon>
        <taxon>Sphingobacteriales</taxon>
        <taxon>Sphingobacteriaceae</taxon>
        <taxon>Pedobacter</taxon>
    </lineage>
</organism>
<comment type="caution">
    <text evidence="1">The sequence shown here is derived from an EMBL/GenBank/DDBJ whole genome shotgun (WGS) entry which is preliminary data.</text>
</comment>
<reference evidence="2" key="1">
    <citation type="journal article" date="2019" name="Int. J. Syst. Evol. Microbiol.">
        <title>The Global Catalogue of Microorganisms (GCM) 10K type strain sequencing project: providing services to taxonomists for standard genome sequencing and annotation.</title>
        <authorList>
            <consortium name="The Broad Institute Genomics Platform"/>
            <consortium name="The Broad Institute Genome Sequencing Center for Infectious Disease"/>
            <person name="Wu L."/>
            <person name="Ma J."/>
        </authorList>
    </citation>
    <scope>NUCLEOTIDE SEQUENCE [LARGE SCALE GENOMIC DNA]</scope>
    <source>
        <strain evidence="2">CCM 8689</strain>
    </source>
</reference>
<accession>A0ABV8NM48</accession>
<proteinExistence type="predicted"/>
<evidence type="ECO:0000313" key="2">
    <source>
        <dbReference type="Proteomes" id="UP001595792"/>
    </source>
</evidence>